<keyword evidence="11" id="KW-1185">Reference proteome</keyword>
<evidence type="ECO:0000256" key="2">
    <source>
        <dbReference type="ARBA" id="ARBA00023015"/>
    </source>
</evidence>
<feature type="transmembrane region" description="Helical" evidence="8">
    <location>
        <begin position="729"/>
        <end position="749"/>
    </location>
</feature>
<comment type="subcellular location">
    <subcellularLocation>
        <location evidence="1">Nucleus</location>
    </subcellularLocation>
</comment>
<dbReference type="Pfam" id="PF00320">
    <property type="entry name" value="GATA"/>
    <property type="match status" value="1"/>
</dbReference>
<feature type="compositionally biased region" description="Low complexity" evidence="7">
    <location>
        <begin position="499"/>
        <end position="508"/>
    </location>
</feature>
<feature type="region of interest" description="Disordered" evidence="7">
    <location>
        <begin position="584"/>
        <end position="611"/>
    </location>
</feature>
<feature type="domain" description="GATA-type" evidence="9">
    <location>
        <begin position="440"/>
        <end position="464"/>
    </location>
</feature>
<dbReference type="InterPro" id="IPR040386">
    <property type="entry name" value="P66"/>
</dbReference>
<evidence type="ECO:0000256" key="8">
    <source>
        <dbReference type="SAM" id="Phobius"/>
    </source>
</evidence>
<evidence type="ECO:0000256" key="7">
    <source>
        <dbReference type="SAM" id="MobiDB-lite"/>
    </source>
</evidence>
<evidence type="ECO:0000256" key="3">
    <source>
        <dbReference type="ARBA" id="ARBA00023054"/>
    </source>
</evidence>
<comment type="caution">
    <text evidence="10">The sequence shown here is derived from an EMBL/GenBank/DDBJ whole genome shotgun (WGS) entry which is preliminary data.</text>
</comment>
<dbReference type="Proteomes" id="UP001187343">
    <property type="component" value="Unassembled WGS sequence"/>
</dbReference>
<dbReference type="InterPro" id="IPR009346">
    <property type="entry name" value="GRIM-19"/>
</dbReference>
<evidence type="ECO:0000256" key="5">
    <source>
        <dbReference type="ARBA" id="ARBA00023242"/>
    </source>
</evidence>
<keyword evidence="3" id="KW-0175">Coiled coil</keyword>
<keyword evidence="2" id="KW-0805">Transcription regulation</keyword>
<feature type="region of interest" description="Disordered" evidence="7">
    <location>
        <begin position="495"/>
        <end position="535"/>
    </location>
</feature>
<dbReference type="PANTHER" id="PTHR13455">
    <property type="entry name" value="TRANSCRIPTIONAL REPRESSOR P66-RELATED"/>
    <property type="match status" value="1"/>
</dbReference>
<dbReference type="InterPro" id="IPR032346">
    <property type="entry name" value="P66_CC"/>
</dbReference>
<accession>A0AA88PSW5</accession>
<gene>
    <name evidence="10" type="ORF">Q8A67_008453</name>
</gene>
<evidence type="ECO:0000256" key="1">
    <source>
        <dbReference type="ARBA" id="ARBA00004123"/>
    </source>
</evidence>
<proteinExistence type="predicted"/>
<dbReference type="GO" id="GO:0043565">
    <property type="term" value="F:sequence-specific DNA binding"/>
    <property type="evidence" value="ECO:0007669"/>
    <property type="project" value="InterPro"/>
</dbReference>
<dbReference type="Gene3D" id="6.10.250.1650">
    <property type="match status" value="1"/>
</dbReference>
<feature type="region of interest" description="Disordered" evidence="7">
    <location>
        <begin position="1"/>
        <end position="100"/>
    </location>
</feature>
<dbReference type="PROSITE" id="PS50114">
    <property type="entry name" value="GATA_ZN_FINGER_2"/>
    <property type="match status" value="1"/>
</dbReference>
<keyword evidence="6" id="KW-0863">Zinc-finger</keyword>
<dbReference type="PANTHER" id="PTHR13455:SF3">
    <property type="entry name" value="TRANSCRIPTIONAL REPRESSOR P66-ALPHA"/>
    <property type="match status" value="1"/>
</dbReference>
<evidence type="ECO:0000256" key="4">
    <source>
        <dbReference type="ARBA" id="ARBA00023163"/>
    </source>
</evidence>
<dbReference type="InterPro" id="IPR000679">
    <property type="entry name" value="Znf_GATA"/>
</dbReference>
<dbReference type="GO" id="GO:0008270">
    <property type="term" value="F:zinc ion binding"/>
    <property type="evidence" value="ECO:0007669"/>
    <property type="project" value="UniProtKB-KW"/>
</dbReference>
<keyword evidence="8" id="KW-0472">Membrane</keyword>
<sequence>MVRVRSSAHAQYGVGAARGGRERARARGFPGIIRVNYRPNRPEEPRREEQRPARPGAVMSEDAVRQTRSQKRALERDSLPTDGKRLKLDGAERTRSETAATVQASSILKATIKVEVQTGDEPMDMSNTAVKREARSPSPDDVIVVSDEASSPQVNGRNHLKEVDTDLLMRSSPEERKHVIKQLKEELRLEEVKLILLKKLRQSQIHKEPSAQKPVAPVSSAPPPLVKGSAAGKTAQPVISARASGTVIPPPLVRGAQLSKHGSAGAQIIMPPLVRGAQSISVSPQQISSLRQQQNSSSGPPPLLLAPRATVSSVAGQKIIQPGLIRMTTIPSTGLLVSINQAAGSNLKSGSTVLNAVQSPDSRQVAKLALRKQLEKTLLDIPTPKPSAQKLNFLPSAANNEFIYLVGLEEVVQNLLESLGRGKQGLYGGLVVSGGEPSCCSQCKTDFTCRWRRDKGGAVMCEHCMSSNQKKVLKAEHTNRLKAAFVKALQQEQELDQRSSSSSSSSSSAGVKVDQVKARTSSSVQQTQGRPIQTVSRHVTVVKQVSQSPVVRSGQPSAMRAVPHSFSSSSQLQNAVAAAALVNRPGKHAERQGSKVSSSRGGSVRKRSSGAAGVTMAYVNPSLSVHKPSVVERHREYLLDMIPSRSVSQTANTWKVTFVREFQAVCVSLLCSAGGAGEQRSFALTAAEEDASGAALDGTMAASKVKQDMPPPGGYGPVDYRRNLPRRGLSGYSMFGIGVGLMVFGYWRLFRWNRERRRLHIEELEARIALLPLLQAEQDRRTLRMLRENLEEETVLMKDVPGWKVGEKVFHTDRWVSPLTEELYNLRPREEMLRKKFGFLWYV</sequence>
<reference evidence="10" key="1">
    <citation type="submission" date="2023-08" db="EMBL/GenBank/DDBJ databases">
        <title>Chromosome-level Genome Assembly of mud carp (Cirrhinus molitorella).</title>
        <authorList>
            <person name="Liu H."/>
        </authorList>
    </citation>
    <scope>NUCLEOTIDE SEQUENCE</scope>
    <source>
        <strain evidence="10">Prfri</strain>
        <tissue evidence="10">Muscle</tissue>
    </source>
</reference>
<dbReference type="Pfam" id="PF16563">
    <property type="entry name" value="P66_CC"/>
    <property type="match status" value="1"/>
</dbReference>
<dbReference type="AlphaFoldDB" id="A0AA88PSW5"/>
<evidence type="ECO:0000313" key="10">
    <source>
        <dbReference type="EMBL" id="KAK2900338.1"/>
    </source>
</evidence>
<dbReference type="GO" id="GO:0016581">
    <property type="term" value="C:NuRD complex"/>
    <property type="evidence" value="ECO:0007669"/>
    <property type="project" value="TreeGrafter"/>
</dbReference>
<keyword evidence="6" id="KW-0479">Metal-binding</keyword>
<evidence type="ECO:0000259" key="9">
    <source>
        <dbReference type="PROSITE" id="PS50114"/>
    </source>
</evidence>
<protein>
    <recommendedName>
        <fullName evidence="9">GATA-type domain-containing protein</fullName>
    </recommendedName>
</protein>
<feature type="compositionally biased region" description="Basic and acidic residues" evidence="7">
    <location>
        <begin position="72"/>
        <end position="96"/>
    </location>
</feature>
<feature type="compositionally biased region" description="Low complexity" evidence="7">
    <location>
        <begin position="284"/>
        <end position="298"/>
    </location>
</feature>
<feature type="region of interest" description="Disordered" evidence="7">
    <location>
        <begin position="206"/>
        <end position="233"/>
    </location>
</feature>
<dbReference type="EMBL" id="JAUYZG010000008">
    <property type="protein sequence ID" value="KAK2900338.1"/>
    <property type="molecule type" value="Genomic_DNA"/>
</dbReference>
<keyword evidence="4" id="KW-0804">Transcription</keyword>
<dbReference type="GO" id="GO:0000122">
    <property type="term" value="P:negative regulation of transcription by RNA polymerase II"/>
    <property type="evidence" value="ECO:0007669"/>
    <property type="project" value="InterPro"/>
</dbReference>
<dbReference type="Pfam" id="PF06212">
    <property type="entry name" value="GRIM-19"/>
    <property type="match status" value="1"/>
</dbReference>
<keyword evidence="8" id="KW-1133">Transmembrane helix</keyword>
<feature type="compositionally biased region" description="Basic and acidic residues" evidence="7">
    <location>
        <begin position="40"/>
        <end position="52"/>
    </location>
</feature>
<keyword evidence="6" id="KW-0862">Zinc</keyword>
<evidence type="ECO:0000313" key="11">
    <source>
        <dbReference type="Proteomes" id="UP001187343"/>
    </source>
</evidence>
<feature type="region of interest" description="Disordered" evidence="7">
    <location>
        <begin position="284"/>
        <end position="304"/>
    </location>
</feature>
<name>A0AA88PSW5_9TELE</name>
<organism evidence="10 11">
    <name type="scientific">Cirrhinus molitorella</name>
    <name type="common">mud carp</name>
    <dbReference type="NCBI Taxonomy" id="172907"/>
    <lineage>
        <taxon>Eukaryota</taxon>
        <taxon>Metazoa</taxon>
        <taxon>Chordata</taxon>
        <taxon>Craniata</taxon>
        <taxon>Vertebrata</taxon>
        <taxon>Euteleostomi</taxon>
        <taxon>Actinopterygii</taxon>
        <taxon>Neopterygii</taxon>
        <taxon>Teleostei</taxon>
        <taxon>Ostariophysi</taxon>
        <taxon>Cypriniformes</taxon>
        <taxon>Cyprinidae</taxon>
        <taxon>Labeoninae</taxon>
        <taxon>Labeonini</taxon>
        <taxon>Cirrhinus</taxon>
    </lineage>
</organism>
<keyword evidence="5" id="KW-0539">Nucleus</keyword>
<evidence type="ECO:0000256" key="6">
    <source>
        <dbReference type="PROSITE-ProRule" id="PRU00094"/>
    </source>
</evidence>
<keyword evidence="8" id="KW-0812">Transmembrane</keyword>
<feature type="compositionally biased region" description="Polar residues" evidence="7">
    <location>
        <begin position="518"/>
        <end position="535"/>
    </location>
</feature>